<accession>A0AA39LSC2</accession>
<dbReference type="GO" id="GO:0006979">
    <property type="term" value="P:response to oxidative stress"/>
    <property type="evidence" value="ECO:0007669"/>
    <property type="project" value="TreeGrafter"/>
</dbReference>
<feature type="domain" description="TLDc" evidence="6">
    <location>
        <begin position="305"/>
        <end position="476"/>
    </location>
</feature>
<dbReference type="GO" id="GO:0005739">
    <property type="term" value="C:mitochondrion"/>
    <property type="evidence" value="ECO:0007669"/>
    <property type="project" value="UniProtKB-SubCell"/>
</dbReference>
<evidence type="ECO:0000256" key="1">
    <source>
        <dbReference type="ARBA" id="ARBA00004173"/>
    </source>
</evidence>
<comment type="similarity">
    <text evidence="2">Belongs to the OXR1 family.</text>
</comment>
<evidence type="ECO:0000313" key="8">
    <source>
        <dbReference type="Proteomes" id="UP001175271"/>
    </source>
</evidence>
<dbReference type="GO" id="GO:0005634">
    <property type="term" value="C:nucleus"/>
    <property type="evidence" value="ECO:0007669"/>
    <property type="project" value="TreeGrafter"/>
</dbReference>
<evidence type="ECO:0000313" key="7">
    <source>
        <dbReference type="EMBL" id="KAK0407778.1"/>
    </source>
</evidence>
<proteinExistence type="inferred from homology"/>
<sequence length="477" mass="53108">MGQTLSEQQFDGDFRTRHSSRSSSGSDSKKKAKVGSKRNSCPTHNHVNYAVNPVTTGRGRSATVSNAVPPVFPTSCSLFDRNFRGGVYSNQKEDEVIKKAVSKVIEPDEFEKELEQIEKPPMDAQSSFDDDQEDDHDCSGHDPSESDDFSNDSGRSSLNGEEDPRAPSPRRVSAPAIHCDDLSAKANFTALLESEESEEDSQNGGSSPTQTYVRRFAKMEEKIRNERRMEALKKKNRTRSPFRVGLQRLRSLSLGGSAEQRKETSPYIEHHEDLISVGEICRRLSLDNQIFASDLPIPAGAKESQILDENMIRQILDILPPRAEGYPWTNIYSSEKHGISLSTMYRKMAEWSEDMSPVLLIIRDTAGHVFGAVASTAIKPKDHYYGTGASTLLWRFEGEYPNRSVVDYRWTGANQFFTNASKDCLSFGAGGGHFGLWLDADLNHGSTQRCETFDNEPLTGGDGDFIVQFVEAFGFAM</sequence>
<reference evidence="7" key="1">
    <citation type="submission" date="2023-06" db="EMBL/GenBank/DDBJ databases">
        <title>Genomic analysis of the entomopathogenic nematode Steinernema hermaphroditum.</title>
        <authorList>
            <person name="Schwarz E.M."/>
            <person name="Heppert J.K."/>
            <person name="Baniya A."/>
            <person name="Schwartz H.T."/>
            <person name="Tan C.-H."/>
            <person name="Antoshechkin I."/>
            <person name="Sternberg P.W."/>
            <person name="Goodrich-Blair H."/>
            <person name="Dillman A.R."/>
        </authorList>
    </citation>
    <scope>NUCLEOTIDE SEQUENCE</scope>
    <source>
        <strain evidence="7">PS9179</strain>
        <tissue evidence="7">Whole animal</tissue>
    </source>
</reference>
<name>A0AA39LSC2_9BILA</name>
<evidence type="ECO:0000259" key="6">
    <source>
        <dbReference type="PROSITE" id="PS51886"/>
    </source>
</evidence>
<protein>
    <recommendedName>
        <fullName evidence="4">Oxidation resistance protein 1</fullName>
    </recommendedName>
</protein>
<dbReference type="EMBL" id="JAUCMV010000003">
    <property type="protein sequence ID" value="KAK0407778.1"/>
    <property type="molecule type" value="Genomic_DNA"/>
</dbReference>
<dbReference type="SMART" id="SM00584">
    <property type="entry name" value="TLDc"/>
    <property type="match status" value="1"/>
</dbReference>
<keyword evidence="3" id="KW-0496">Mitochondrion</keyword>
<feature type="region of interest" description="Disordered" evidence="5">
    <location>
        <begin position="116"/>
        <end position="178"/>
    </location>
</feature>
<dbReference type="AlphaFoldDB" id="A0AA39LSC2"/>
<evidence type="ECO:0000256" key="3">
    <source>
        <dbReference type="ARBA" id="ARBA00023128"/>
    </source>
</evidence>
<keyword evidence="8" id="KW-1185">Reference proteome</keyword>
<organism evidence="7 8">
    <name type="scientific">Steinernema hermaphroditum</name>
    <dbReference type="NCBI Taxonomy" id="289476"/>
    <lineage>
        <taxon>Eukaryota</taxon>
        <taxon>Metazoa</taxon>
        <taxon>Ecdysozoa</taxon>
        <taxon>Nematoda</taxon>
        <taxon>Chromadorea</taxon>
        <taxon>Rhabditida</taxon>
        <taxon>Tylenchina</taxon>
        <taxon>Panagrolaimomorpha</taxon>
        <taxon>Strongyloidoidea</taxon>
        <taxon>Steinernematidae</taxon>
        <taxon>Steinernema</taxon>
    </lineage>
</organism>
<evidence type="ECO:0000256" key="2">
    <source>
        <dbReference type="ARBA" id="ARBA00009540"/>
    </source>
</evidence>
<comment type="subcellular location">
    <subcellularLocation>
        <location evidence="1">Mitochondrion</location>
    </subcellularLocation>
</comment>
<dbReference type="PANTHER" id="PTHR23354">
    <property type="entry name" value="NUCLEOLAR PROTEIN 7/ESTROGEN RECEPTOR COACTIVATOR-RELATED"/>
    <property type="match status" value="1"/>
</dbReference>
<evidence type="ECO:0000256" key="4">
    <source>
        <dbReference type="ARBA" id="ARBA00040604"/>
    </source>
</evidence>
<comment type="caution">
    <text evidence="7">The sequence shown here is derived from an EMBL/GenBank/DDBJ whole genome shotgun (WGS) entry which is preliminary data.</text>
</comment>
<dbReference type="Pfam" id="PF07534">
    <property type="entry name" value="TLD"/>
    <property type="match status" value="1"/>
</dbReference>
<dbReference type="Proteomes" id="UP001175271">
    <property type="component" value="Unassembled WGS sequence"/>
</dbReference>
<gene>
    <name evidence="7" type="ORF">QR680_003588</name>
</gene>
<evidence type="ECO:0000256" key="5">
    <source>
        <dbReference type="SAM" id="MobiDB-lite"/>
    </source>
</evidence>
<dbReference type="InterPro" id="IPR006571">
    <property type="entry name" value="TLDc_dom"/>
</dbReference>
<dbReference type="PANTHER" id="PTHR23354:SF62">
    <property type="entry name" value="MUSTARD, ISOFORM V"/>
    <property type="match status" value="1"/>
</dbReference>
<feature type="region of interest" description="Disordered" evidence="5">
    <location>
        <begin position="1"/>
        <end position="71"/>
    </location>
</feature>
<dbReference type="PROSITE" id="PS51886">
    <property type="entry name" value="TLDC"/>
    <property type="match status" value="1"/>
</dbReference>